<dbReference type="Pfam" id="PF12937">
    <property type="entry name" value="F-box-like"/>
    <property type="match status" value="1"/>
</dbReference>
<evidence type="ECO:0000313" key="3">
    <source>
        <dbReference type="Proteomes" id="UP000238274"/>
    </source>
</evidence>
<reference evidence="2 3" key="1">
    <citation type="submission" date="2017-12" db="EMBL/GenBank/DDBJ databases">
        <title>Gene loss provides genomic basis for host adaptation in cereal stripe rust fungi.</title>
        <authorList>
            <person name="Xia C."/>
        </authorList>
    </citation>
    <scope>NUCLEOTIDE SEQUENCE [LARGE SCALE GENOMIC DNA]</scope>
    <source>
        <strain evidence="2 3">93TX-2</strain>
    </source>
</reference>
<evidence type="ECO:0000313" key="2">
    <source>
        <dbReference type="EMBL" id="POW12544.1"/>
    </source>
</evidence>
<name>A0A2S4VSQ4_9BASI</name>
<dbReference type="InterPro" id="IPR036047">
    <property type="entry name" value="F-box-like_dom_sf"/>
</dbReference>
<keyword evidence="3" id="KW-1185">Reference proteome</keyword>
<organism evidence="2 3">
    <name type="scientific">Puccinia striiformis</name>
    <dbReference type="NCBI Taxonomy" id="27350"/>
    <lineage>
        <taxon>Eukaryota</taxon>
        <taxon>Fungi</taxon>
        <taxon>Dikarya</taxon>
        <taxon>Basidiomycota</taxon>
        <taxon>Pucciniomycotina</taxon>
        <taxon>Pucciniomycetes</taxon>
        <taxon>Pucciniales</taxon>
        <taxon>Pucciniaceae</taxon>
        <taxon>Puccinia</taxon>
    </lineage>
</organism>
<dbReference type="Gene3D" id="3.80.10.10">
    <property type="entry name" value="Ribonuclease Inhibitor"/>
    <property type="match status" value="1"/>
</dbReference>
<dbReference type="VEuPathDB" id="FungiDB:PSTT_11184"/>
<dbReference type="AlphaFoldDB" id="A0A2S4VSQ4"/>
<dbReference type="OrthoDB" id="2498397at2759"/>
<evidence type="ECO:0000259" key="1">
    <source>
        <dbReference type="Pfam" id="PF12937"/>
    </source>
</evidence>
<gene>
    <name evidence="2" type="ORF">PSHT_08056</name>
</gene>
<dbReference type="EMBL" id="PKSM01000103">
    <property type="protein sequence ID" value="POW12544.1"/>
    <property type="molecule type" value="Genomic_DNA"/>
</dbReference>
<dbReference type="SUPFAM" id="SSF81383">
    <property type="entry name" value="F-box domain"/>
    <property type="match status" value="1"/>
</dbReference>
<dbReference type="InterPro" id="IPR032675">
    <property type="entry name" value="LRR_dom_sf"/>
</dbReference>
<comment type="caution">
    <text evidence="2">The sequence shown here is derived from an EMBL/GenBank/DDBJ whole genome shotgun (WGS) entry which is preliminary data.</text>
</comment>
<reference evidence="3" key="2">
    <citation type="journal article" date="2018" name="BMC Genomics">
        <title>Genomic insights into host adaptation between the wheat stripe rust pathogen (Puccinia striiformis f. sp. tritici) and the barley stripe rust pathogen (Puccinia striiformis f. sp. hordei).</title>
        <authorList>
            <person name="Xia C."/>
            <person name="Wang M."/>
            <person name="Yin C."/>
            <person name="Cornejo O.E."/>
            <person name="Hulbert S.H."/>
            <person name="Chen X."/>
        </authorList>
    </citation>
    <scope>NUCLEOTIDE SEQUENCE [LARGE SCALE GENOMIC DNA]</scope>
    <source>
        <strain evidence="3">93TX-2</strain>
    </source>
</reference>
<feature type="domain" description="F-box" evidence="1">
    <location>
        <begin position="39"/>
        <end position="86"/>
    </location>
</feature>
<dbReference type="Proteomes" id="UP000238274">
    <property type="component" value="Unassembled WGS sequence"/>
</dbReference>
<proteinExistence type="predicted"/>
<dbReference type="InterPro" id="IPR001810">
    <property type="entry name" value="F-box_dom"/>
</dbReference>
<dbReference type="SUPFAM" id="SSF52047">
    <property type="entry name" value="RNI-like"/>
    <property type="match status" value="1"/>
</dbReference>
<accession>A0A2S4VSQ4</accession>
<dbReference type="VEuPathDB" id="FungiDB:PSHT_08056"/>
<reference evidence="3" key="3">
    <citation type="journal article" date="2018" name="Mol. Plant Microbe Interact.">
        <title>Genome sequence resources for the wheat stripe rust pathogen (Puccinia striiformis f. sp. tritici) and the barley stripe rust pathogen (Puccinia striiformis f. sp. hordei).</title>
        <authorList>
            <person name="Xia C."/>
            <person name="Wang M."/>
            <person name="Yin C."/>
            <person name="Cornejo O.E."/>
            <person name="Hulbert S.H."/>
            <person name="Chen X."/>
        </authorList>
    </citation>
    <scope>NUCLEOTIDE SEQUENCE [LARGE SCALE GENOMIC DNA]</scope>
    <source>
        <strain evidence="3">93TX-2</strain>
    </source>
</reference>
<sequence length="410" mass="45883">MLSHQLGAAPSSSKKALICYPASLDRRLQLSPSTMSACSRLPSELLVEIFNWLPPLSHSPDRLSVCCVCRSWLGPAQIVLWRSLWLRSPGSVSSLAAIVGQRPGLAKLPRALHFSTGDNEYLAELDPDAVFTAMERLVNLEQFHVLVNYCMGDLRFAISHVQASMRHEQLQYLELLRLGDLGDLRSLELEWVFSESLVELVLIQPELPGDAFRFLLSHVKGTLKRLRIDFGHLVAANAEEDTNNADEGTTGITEEDLETALIESGADLQHLDLRWPYSTRPFLNEAVKALYSLEDLCISGGICDAGLLDLSCQSNLERISFDLRIGTEPPKSLLRLIEPGARRSNLTRYHLRTFLTVNPCWEQSVIKMVEMRDQDQEIPIKDWDKACIDQMAGSLKETRGSGIQLTADFL</sequence>
<protein>
    <recommendedName>
        <fullName evidence="1">F-box domain-containing protein</fullName>
    </recommendedName>
</protein>